<proteinExistence type="predicted"/>
<reference evidence="1" key="1">
    <citation type="submission" date="2015-10" db="EMBL/GenBank/DDBJ databases">
        <authorList>
            <person name="Regsiter A."/>
            <person name="william w."/>
        </authorList>
    </citation>
    <scope>NUCLEOTIDE SEQUENCE</scope>
    <source>
        <strain evidence="1">Montdore</strain>
    </source>
</reference>
<evidence type="ECO:0000313" key="1">
    <source>
        <dbReference type="EMBL" id="CUS09050.1"/>
    </source>
</evidence>
<dbReference type="AlphaFoldDB" id="A0A292PRD6"/>
<protein>
    <submittedName>
        <fullName evidence="1">Uncharacterized protein</fullName>
    </submittedName>
</protein>
<dbReference type="EMBL" id="LN891100">
    <property type="protein sequence ID" value="CUS09050.1"/>
    <property type="molecule type" value="Genomic_DNA"/>
</dbReference>
<evidence type="ECO:0000313" key="2">
    <source>
        <dbReference type="Proteomes" id="UP001412239"/>
    </source>
</evidence>
<sequence>MGLTAGCIGPFGNGGRKNDKSDITEHWGEVLSDYHTKIGVSGERAAVYSDHNIASRLSNLNLGTGNQELSEYVTCDRCSQKYPSTLEGKEDLTRHGLISHDLKHICALLKVEVPTFKTQMGVFTQDQLDVHVIAVISTYRAVAVRRGLMAHCAHPVGTPEEVMKAKSKSLCYEMVI</sequence>
<accession>A0A292PRD6</accession>
<dbReference type="Proteomes" id="UP001412239">
    <property type="component" value="Unassembled WGS sequence"/>
</dbReference>
<name>A0A292PRD6_9PEZI</name>
<keyword evidence="2" id="KW-1185">Reference proteome</keyword>
<gene>
    <name evidence="1" type="ORF">GSTUAT00006877001</name>
</gene>
<organism evidence="1 2">
    <name type="scientific">Tuber aestivum</name>
    <name type="common">summer truffle</name>
    <dbReference type="NCBI Taxonomy" id="59557"/>
    <lineage>
        <taxon>Eukaryota</taxon>
        <taxon>Fungi</taxon>
        <taxon>Dikarya</taxon>
        <taxon>Ascomycota</taxon>
        <taxon>Pezizomycotina</taxon>
        <taxon>Pezizomycetes</taxon>
        <taxon>Pezizales</taxon>
        <taxon>Tuberaceae</taxon>
        <taxon>Tuber</taxon>
    </lineage>
</organism>